<reference evidence="6" key="1">
    <citation type="submission" date="2020-06" db="EMBL/GenBank/DDBJ databases">
        <title>Whole Genome Sequence of Bradyrhizobium sp. Strain 1S1.</title>
        <authorList>
            <person name="Bromfield E.S.P."/>
            <person name="Cloutier S."/>
        </authorList>
    </citation>
    <scope>NUCLEOTIDE SEQUENCE [LARGE SCALE GENOMIC DNA]</scope>
    <source>
        <strain evidence="6">1S1</strain>
    </source>
</reference>
<dbReference type="Gene3D" id="6.10.140.570">
    <property type="match status" value="1"/>
</dbReference>
<dbReference type="AlphaFoldDB" id="A0A974A6N0"/>
<evidence type="ECO:0000256" key="1">
    <source>
        <dbReference type="ARBA" id="ARBA00022729"/>
    </source>
</evidence>
<keyword evidence="2" id="KW-0378">Hydrolase</keyword>
<feature type="domain" description="Calcineurin-like phosphoesterase" evidence="4">
    <location>
        <begin position="43"/>
        <end position="313"/>
    </location>
</feature>
<accession>A0A974A6N0</accession>
<organism evidence="6">
    <name type="scientific">Bradyrhizobium septentrionale</name>
    <dbReference type="NCBI Taxonomy" id="1404411"/>
    <lineage>
        <taxon>Bacteria</taxon>
        <taxon>Pseudomonadati</taxon>
        <taxon>Pseudomonadota</taxon>
        <taxon>Alphaproteobacteria</taxon>
        <taxon>Hyphomicrobiales</taxon>
        <taxon>Nitrobacteraceae</taxon>
        <taxon>Bradyrhizobium</taxon>
    </lineage>
</organism>
<dbReference type="PANTHER" id="PTHR11575:SF42">
    <property type="entry name" value="SULFUR OXIDATION PROTEIN SOXB"/>
    <property type="match status" value="1"/>
</dbReference>
<comment type="similarity">
    <text evidence="2">Belongs to the 5'-nucleotidase family.</text>
</comment>
<feature type="domain" description="5'-Nucleotidase C-terminal" evidence="5">
    <location>
        <begin position="407"/>
        <end position="535"/>
    </location>
</feature>
<keyword evidence="2" id="KW-0547">Nucleotide-binding</keyword>
<dbReference type="InterPro" id="IPR008334">
    <property type="entry name" value="5'-Nucleotdase_C"/>
</dbReference>
<dbReference type="PROSITE" id="PS51318">
    <property type="entry name" value="TAT"/>
    <property type="match status" value="1"/>
</dbReference>
<evidence type="ECO:0000259" key="5">
    <source>
        <dbReference type="Pfam" id="PF02872"/>
    </source>
</evidence>
<dbReference type="InterPro" id="IPR006311">
    <property type="entry name" value="TAT_signal"/>
</dbReference>
<dbReference type="InterPro" id="IPR004843">
    <property type="entry name" value="Calcineurin-like_PHP"/>
</dbReference>
<dbReference type="SUPFAM" id="SSF56300">
    <property type="entry name" value="Metallo-dependent phosphatases"/>
    <property type="match status" value="1"/>
</dbReference>
<dbReference type="Gene3D" id="3.60.21.10">
    <property type="match status" value="1"/>
</dbReference>
<dbReference type="EMBL" id="JAAOLE020000001">
    <property type="protein sequence ID" value="NVI49619.1"/>
    <property type="molecule type" value="Genomic_DNA"/>
</dbReference>
<sequence length="582" mass="63260">MIIRRREFLRASAAATLVAGLPRLARGADTASVYDLERFGNARILHMTDTHAQLKPVFFREPSVNLGVGAMAGQPPHLVGKAFLDRFGIRPDSADAYAFTCVEFEKAVGRFGKLGGFAHLKTLVDKLRTDVGEKRSILLDGGDLWQGSGLANAMNGADMVEAANLLGIEAMTGHWEFTYGEQVLRDNLARFKGEFLAQNVFLTEEAAFNDAKAFDPASGRVFKPSVIREIGGHRVAIIGQAFPYVPIAHPKRFTPDWKFGIRDEELQKLVDGHRNNDKVEAVILLSHNGMDVDLKLASRVTGIDVILGGHTHDAIPIPITVTNAGGVTLVTNAGSNGKFIGVLDLDLAKGKVANVRYRLLPVFAELLKPDPAMQTLIDKMRDPHVDDWSDKLGTADRLLYRRGNFSGTVDQLICDALLSELNAEIALSPGFRWGLTALAGQPLTMEDVLSETAITYPETYVATMTGSQIKDVLEDVCDNLFNVDPYYQQGGDMVRVGGLAYACTPGESVGKRISELKLGNGKHLEAGKHYKVAGWASVNQQSGAPIWDVVAKHLRSGRPPNRDEPGVTLKGVDDNPGMTRLG</sequence>
<dbReference type="RefSeq" id="WP_166213478.1">
    <property type="nucleotide sequence ID" value="NZ_CP088285.1"/>
</dbReference>
<dbReference type="InterPro" id="IPR036907">
    <property type="entry name" value="5'-Nucleotdase_C_sf"/>
</dbReference>
<dbReference type="Pfam" id="PF00149">
    <property type="entry name" value="Metallophos"/>
    <property type="match status" value="1"/>
</dbReference>
<evidence type="ECO:0000256" key="3">
    <source>
        <dbReference type="SAM" id="MobiDB-lite"/>
    </source>
</evidence>
<name>A0A974A6N0_9BRAD</name>
<dbReference type="InterPro" id="IPR041829">
    <property type="entry name" value="SoxB_N"/>
</dbReference>
<keyword evidence="1" id="KW-0732">Signal</keyword>
<dbReference type="GO" id="GO:0000166">
    <property type="term" value="F:nucleotide binding"/>
    <property type="evidence" value="ECO:0007669"/>
    <property type="project" value="UniProtKB-KW"/>
</dbReference>
<proteinExistence type="inferred from homology"/>
<dbReference type="InterPro" id="IPR030998">
    <property type="entry name" value="Thiosulf_SoxB"/>
</dbReference>
<dbReference type="Gene3D" id="3.90.780.10">
    <property type="entry name" value="5'-Nucleotidase, C-terminal domain"/>
    <property type="match status" value="1"/>
</dbReference>
<gene>
    <name evidence="6" type="primary">soxB</name>
    <name evidence="6" type="ORF">HAP48_043640</name>
</gene>
<evidence type="ECO:0000256" key="2">
    <source>
        <dbReference type="RuleBase" id="RU362119"/>
    </source>
</evidence>
<protein>
    <submittedName>
        <fullName evidence="6">Thiosulfohydrolase SoxB</fullName>
    </submittedName>
</protein>
<dbReference type="GO" id="GO:0016787">
    <property type="term" value="F:hydrolase activity"/>
    <property type="evidence" value="ECO:0007669"/>
    <property type="project" value="UniProtKB-KW"/>
</dbReference>
<dbReference type="PANTHER" id="PTHR11575">
    <property type="entry name" value="5'-NUCLEOTIDASE-RELATED"/>
    <property type="match status" value="1"/>
</dbReference>
<dbReference type="CDD" id="cd07411">
    <property type="entry name" value="MPP_SoxB_N"/>
    <property type="match status" value="1"/>
</dbReference>
<dbReference type="InterPro" id="IPR029052">
    <property type="entry name" value="Metallo-depent_PP-like"/>
</dbReference>
<dbReference type="NCBIfam" id="TIGR04486">
    <property type="entry name" value="thiosulf_SoxB"/>
    <property type="match status" value="1"/>
</dbReference>
<dbReference type="PRINTS" id="PR01607">
    <property type="entry name" value="APYRASEFAMLY"/>
</dbReference>
<dbReference type="GO" id="GO:0009166">
    <property type="term" value="P:nucleotide catabolic process"/>
    <property type="evidence" value="ECO:0007669"/>
    <property type="project" value="InterPro"/>
</dbReference>
<dbReference type="GO" id="GO:0030288">
    <property type="term" value="C:outer membrane-bounded periplasmic space"/>
    <property type="evidence" value="ECO:0007669"/>
    <property type="project" value="TreeGrafter"/>
</dbReference>
<evidence type="ECO:0000259" key="4">
    <source>
        <dbReference type="Pfam" id="PF00149"/>
    </source>
</evidence>
<comment type="caution">
    <text evidence="6">The sequence shown here is derived from an EMBL/GenBank/DDBJ whole genome shotgun (WGS) entry which is preliminary data.</text>
</comment>
<dbReference type="Pfam" id="PF02872">
    <property type="entry name" value="5_nucleotid_C"/>
    <property type="match status" value="1"/>
</dbReference>
<feature type="region of interest" description="Disordered" evidence="3">
    <location>
        <begin position="556"/>
        <end position="582"/>
    </location>
</feature>
<dbReference type="SUPFAM" id="SSF55816">
    <property type="entry name" value="5'-nucleotidase (syn. UDP-sugar hydrolase), C-terminal domain"/>
    <property type="match status" value="1"/>
</dbReference>
<evidence type="ECO:0000313" key="6">
    <source>
        <dbReference type="EMBL" id="NVI49619.1"/>
    </source>
</evidence>
<dbReference type="InterPro" id="IPR006179">
    <property type="entry name" value="5_nucleotidase/apyrase"/>
</dbReference>